<reference evidence="3" key="2">
    <citation type="journal article" date="2015" name="Genome Biol. Evol.">
        <title>Complete Genome Sequence and Transcriptomic Analysis of the Novel Pathogen Elizabethkingia anophelis in Response to Oxidative Stress.</title>
        <authorList>
            <person name="Li Y."/>
            <person name="Liu Y."/>
            <person name="Chew S.C."/>
            <person name="Tay M."/>
            <person name="Salido M.M."/>
            <person name="Teo J."/>
            <person name="Lauro F.M."/>
            <person name="Givskov M."/>
            <person name="Yang L."/>
        </authorList>
    </citation>
    <scope>NUCLEOTIDE SEQUENCE</scope>
    <source>
        <strain evidence="3">NUHP1</strain>
    </source>
</reference>
<dbReference type="PANTHER" id="PTHR21621:SF0">
    <property type="entry name" value="BETA-CITRYLGLUTAMATE SYNTHASE B-RELATED"/>
    <property type="match status" value="1"/>
</dbReference>
<gene>
    <name evidence="3" type="ORF">BD94_1852</name>
</gene>
<dbReference type="EMBL" id="CP007547">
    <property type="protein sequence ID" value="AIL45627.1"/>
    <property type="molecule type" value="Genomic_DNA"/>
</dbReference>
<organism evidence="3 4">
    <name type="scientific">Elizabethkingia anophelis NUHP1</name>
    <dbReference type="NCBI Taxonomy" id="1338011"/>
    <lineage>
        <taxon>Bacteria</taxon>
        <taxon>Pseudomonadati</taxon>
        <taxon>Bacteroidota</taxon>
        <taxon>Flavobacteriia</taxon>
        <taxon>Flavobacteriales</taxon>
        <taxon>Weeksellaceae</taxon>
        <taxon>Elizabethkingia</taxon>
    </lineage>
</organism>
<sequence length="325" mass="38654">MILIISRDSEPTTDLVIDWLIKWKLSFIRINDELYNDVEVDFQTNLFKIKGTDINEFKVVWFRKYSPNIDEITRNYLTKKISKSFNQFYSYEASAFCQFFFNELRKIKKINWLTSPFFSTENKLLQMKIAKEFGLLIPDSYVITSKSDLIEIIKLHNGKDLITKPFENCRHLKVNGESIQMRTKVVNEHIDNIPDFFPPALIQKRVEKKFELRIFYLTGRFFTTRIIDENKNEVDHRVNALHFDCRYEVYSLPTSVEIKLQKMLQHLDLNCASIDMIIDNNDNYVFLEINATGQFTYHSVFNNTYLDKEIALSLKTLYESYEKQN</sequence>
<dbReference type="PROSITE" id="PS50975">
    <property type="entry name" value="ATP_GRASP"/>
    <property type="match status" value="1"/>
</dbReference>
<dbReference type="Pfam" id="PF08443">
    <property type="entry name" value="RimK"/>
    <property type="match status" value="1"/>
</dbReference>
<dbReference type="Gene3D" id="3.30.470.20">
    <property type="entry name" value="ATP-grasp fold, B domain"/>
    <property type="match status" value="1"/>
</dbReference>
<dbReference type="KEGG" id="eao:BD94_1852"/>
<dbReference type="Proteomes" id="UP000028933">
    <property type="component" value="Chromosome"/>
</dbReference>
<dbReference type="HOGENOM" id="CLU_055286_0_0_10"/>
<evidence type="ECO:0000256" key="1">
    <source>
        <dbReference type="PROSITE-ProRule" id="PRU00409"/>
    </source>
</evidence>
<dbReference type="RefSeq" id="WP_024564473.1">
    <property type="nucleotide sequence ID" value="NZ_CP007547.1"/>
</dbReference>
<dbReference type="SUPFAM" id="SSF56059">
    <property type="entry name" value="Glutathione synthetase ATP-binding domain-like"/>
    <property type="match status" value="1"/>
</dbReference>
<dbReference type="GO" id="GO:0018169">
    <property type="term" value="F:ribosomal S6-glutamic acid ligase activity"/>
    <property type="evidence" value="ECO:0007669"/>
    <property type="project" value="TreeGrafter"/>
</dbReference>
<protein>
    <recommendedName>
        <fullName evidence="2">ATP-grasp domain-containing protein</fullName>
    </recommendedName>
</protein>
<dbReference type="GO" id="GO:0046872">
    <property type="term" value="F:metal ion binding"/>
    <property type="evidence" value="ECO:0007669"/>
    <property type="project" value="InterPro"/>
</dbReference>
<dbReference type="InterPro" id="IPR013651">
    <property type="entry name" value="ATP-grasp_RimK-type"/>
</dbReference>
<dbReference type="InterPro" id="IPR011761">
    <property type="entry name" value="ATP-grasp"/>
</dbReference>
<proteinExistence type="predicted"/>
<dbReference type="GO" id="GO:0009432">
    <property type="term" value="P:SOS response"/>
    <property type="evidence" value="ECO:0007669"/>
    <property type="project" value="TreeGrafter"/>
</dbReference>
<evidence type="ECO:0000313" key="4">
    <source>
        <dbReference type="Proteomes" id="UP000028933"/>
    </source>
</evidence>
<feature type="domain" description="ATP-grasp" evidence="2">
    <location>
        <begin position="127"/>
        <end position="319"/>
    </location>
</feature>
<accession>A0A077EDQ3</accession>
<dbReference type="GO" id="GO:0005737">
    <property type="term" value="C:cytoplasm"/>
    <property type="evidence" value="ECO:0007669"/>
    <property type="project" value="TreeGrafter"/>
</dbReference>
<dbReference type="eggNOG" id="COG0189">
    <property type="taxonomic scope" value="Bacteria"/>
</dbReference>
<dbReference type="GO" id="GO:0005524">
    <property type="term" value="F:ATP binding"/>
    <property type="evidence" value="ECO:0007669"/>
    <property type="project" value="UniProtKB-UniRule"/>
</dbReference>
<evidence type="ECO:0000259" key="2">
    <source>
        <dbReference type="PROSITE" id="PS50975"/>
    </source>
</evidence>
<name>A0A077EDQ3_9FLAO</name>
<dbReference type="STRING" id="1338011.BD94_1852"/>
<evidence type="ECO:0000313" key="3">
    <source>
        <dbReference type="EMBL" id="AIL45627.1"/>
    </source>
</evidence>
<dbReference type="AlphaFoldDB" id="A0A077EDQ3"/>
<reference evidence="3" key="1">
    <citation type="journal article" date="2013" name="Lancet">
        <title>First case of E anophelis outbreak in an intensive-care unit.</title>
        <authorList>
            <person name="Teo J."/>
            <person name="Tan S.Y."/>
            <person name="Tay M."/>
            <person name="Ding Y."/>
            <person name="Kjelleberg S."/>
            <person name="Givskov M."/>
            <person name="Lin R.T."/>
            <person name="Yang L."/>
        </authorList>
    </citation>
    <scope>NUCLEOTIDE SEQUENCE [LARGE SCALE GENOMIC DNA]</scope>
    <source>
        <strain evidence="3">NUHP1</strain>
    </source>
</reference>
<dbReference type="PANTHER" id="PTHR21621">
    <property type="entry name" value="RIBOSOMAL PROTEIN S6 MODIFICATION PROTEIN"/>
    <property type="match status" value="1"/>
</dbReference>
<keyword evidence="1" id="KW-0547">Nucleotide-binding</keyword>
<keyword evidence="1" id="KW-0067">ATP-binding</keyword>